<evidence type="ECO:0000259" key="1">
    <source>
        <dbReference type="PROSITE" id="PS51494"/>
    </source>
</evidence>
<dbReference type="SUPFAM" id="SSF50156">
    <property type="entry name" value="PDZ domain-like"/>
    <property type="match status" value="1"/>
</dbReference>
<reference evidence="3" key="1">
    <citation type="submission" date="2017-02" db="EMBL/GenBank/DDBJ databases">
        <authorList>
            <person name="Varghese N."/>
            <person name="Submissions S."/>
        </authorList>
    </citation>
    <scope>NUCLEOTIDE SEQUENCE [LARGE SCALE GENOMIC DNA]</scope>
    <source>
        <strain evidence="3">USBA 833</strain>
    </source>
</reference>
<sequence length="410" mass="45002">MKSKYLSILTSFSIVIALTFFAATINVISLPDDIKISGSSTQINLRNNSLKNNLIYKIDSNSSEKNSKFKKDTLNISIKLFGIIPVKKMTLSIVPEFKVIPGGQPIGVKINMDGILVVGFSDIDTQNGWKQSPALTSGINIGDRIIEINGVKVNRCSELSSIINNNKDSVLKIKVINSEKTRIVDVKPVETKNKNEYKIGLWVRDSTAGVGTLTFYDDKNNIFGALGHPISDVDTMLILPISSGKIYNAKIVSVEQGVRGRPGELRGTFSMEDEIGDIEKNTSTGIYGKINSRVSKNIYNYAIPIALQNEIKEGPAKILTSIDGNEVKEYSIYIEKLTQQSKPNSKSMIIRVTDSELLRKTGGIVQGMSGSPIIQDGKLAGAVTHVFVNKPDMGYGIYIEWMLKEAGINF</sequence>
<accession>A0A1T4WXP4</accession>
<dbReference type="InterPro" id="IPR036034">
    <property type="entry name" value="PDZ_sf"/>
</dbReference>
<dbReference type="NCBIfam" id="TIGR02860">
    <property type="entry name" value="spore_IV_B"/>
    <property type="match status" value="1"/>
</dbReference>
<dbReference type="SMART" id="SM00228">
    <property type="entry name" value="PDZ"/>
    <property type="match status" value="1"/>
</dbReference>
<dbReference type="InterPro" id="IPR008763">
    <property type="entry name" value="Peptidase_S55"/>
</dbReference>
<evidence type="ECO:0000313" key="3">
    <source>
        <dbReference type="Proteomes" id="UP000190105"/>
    </source>
</evidence>
<dbReference type="Pfam" id="PF00595">
    <property type="entry name" value="PDZ"/>
    <property type="match status" value="1"/>
</dbReference>
<evidence type="ECO:0000313" key="2">
    <source>
        <dbReference type="EMBL" id="SKA82064.1"/>
    </source>
</evidence>
<dbReference type="Gene3D" id="2.30.42.10">
    <property type="match status" value="1"/>
</dbReference>
<gene>
    <name evidence="2" type="ORF">SAMN05443428_104158</name>
</gene>
<dbReference type="PROSITE" id="PS51494">
    <property type="entry name" value="SPOIVB"/>
    <property type="match status" value="1"/>
</dbReference>
<organism evidence="2 3">
    <name type="scientific">Caloramator quimbayensis</name>
    <dbReference type="NCBI Taxonomy" id="1147123"/>
    <lineage>
        <taxon>Bacteria</taxon>
        <taxon>Bacillati</taxon>
        <taxon>Bacillota</taxon>
        <taxon>Clostridia</taxon>
        <taxon>Eubacteriales</taxon>
        <taxon>Clostridiaceae</taxon>
        <taxon>Caloramator</taxon>
    </lineage>
</organism>
<keyword evidence="3" id="KW-1185">Reference proteome</keyword>
<proteinExistence type="predicted"/>
<dbReference type="InterPro" id="IPR001478">
    <property type="entry name" value="PDZ"/>
</dbReference>
<protein>
    <submittedName>
        <fullName evidence="2">Stage IV sporulation protein B</fullName>
    </submittedName>
</protein>
<feature type="domain" description="Peptidase S55" evidence="1">
    <location>
        <begin position="180"/>
        <end position="410"/>
    </location>
</feature>
<dbReference type="EMBL" id="FUYH01000004">
    <property type="protein sequence ID" value="SKA82064.1"/>
    <property type="molecule type" value="Genomic_DNA"/>
</dbReference>
<dbReference type="AlphaFoldDB" id="A0A1T4WXP4"/>
<dbReference type="InterPro" id="IPR014219">
    <property type="entry name" value="SpoIVB"/>
</dbReference>
<dbReference type="Proteomes" id="UP000190105">
    <property type="component" value="Unassembled WGS sequence"/>
</dbReference>
<dbReference type="Pfam" id="PF05580">
    <property type="entry name" value="Peptidase_S55"/>
    <property type="match status" value="1"/>
</dbReference>
<dbReference type="STRING" id="1147123.SAMN05443428_104158"/>
<name>A0A1T4WXP4_9CLOT</name>